<reference evidence="2 3" key="1">
    <citation type="submission" date="2016-11" db="EMBL/GenBank/DDBJ databases">
        <authorList>
            <person name="Jaros S."/>
            <person name="Januszkiewicz K."/>
            <person name="Wedrychowicz H."/>
        </authorList>
    </citation>
    <scope>NUCLEOTIDE SEQUENCE [LARGE SCALE GENOMIC DNA]</scope>
    <source>
        <strain evidence="2 3">DSM 26897</strain>
    </source>
</reference>
<dbReference type="OrthoDB" id="1160343at2"/>
<dbReference type="AlphaFoldDB" id="A0A1M5H5M9"/>
<feature type="transmembrane region" description="Helical" evidence="1">
    <location>
        <begin position="93"/>
        <end position="114"/>
    </location>
</feature>
<dbReference type="EMBL" id="FQUO01000018">
    <property type="protein sequence ID" value="SHG11297.1"/>
    <property type="molecule type" value="Genomic_DNA"/>
</dbReference>
<evidence type="ECO:0008006" key="4">
    <source>
        <dbReference type="Google" id="ProtNLM"/>
    </source>
</evidence>
<evidence type="ECO:0000313" key="3">
    <source>
        <dbReference type="Proteomes" id="UP000184368"/>
    </source>
</evidence>
<protein>
    <recommendedName>
        <fullName evidence="4">Peptidase family M50</fullName>
    </recommendedName>
</protein>
<feature type="transmembrane region" description="Helical" evidence="1">
    <location>
        <begin position="35"/>
        <end position="54"/>
    </location>
</feature>
<organism evidence="2 3">
    <name type="scientific">Cnuella takakiae</name>
    <dbReference type="NCBI Taxonomy" id="1302690"/>
    <lineage>
        <taxon>Bacteria</taxon>
        <taxon>Pseudomonadati</taxon>
        <taxon>Bacteroidota</taxon>
        <taxon>Chitinophagia</taxon>
        <taxon>Chitinophagales</taxon>
        <taxon>Chitinophagaceae</taxon>
        <taxon>Cnuella</taxon>
    </lineage>
</organism>
<proteinExistence type="predicted"/>
<accession>A0A1M5H5M9</accession>
<evidence type="ECO:0000313" key="2">
    <source>
        <dbReference type="EMBL" id="SHG11297.1"/>
    </source>
</evidence>
<keyword evidence="1" id="KW-0812">Transmembrane</keyword>
<dbReference type="RefSeq" id="WP_073046901.1">
    <property type="nucleotide sequence ID" value="NZ_FQUO01000018.1"/>
</dbReference>
<evidence type="ECO:0000256" key="1">
    <source>
        <dbReference type="SAM" id="Phobius"/>
    </source>
</evidence>
<gene>
    <name evidence="2" type="ORF">SAMN05444008_11843</name>
</gene>
<sequence>MLILAQPIRINPAYLLITVVVVVASWLLHEGAHYLAGIALGYPMAMTLNTAYPVSGSYNSSAHEQWISAAGPLFTLLSAILVFVLMGKGRRPLLYPVLFTAFYMRLLAGIISLFNPNDEARISSWLGLGRFTLPLLVVAILGWLLYKRASEQGVSRRVNWVTLLVVMVVASAIVLSDQFFRLRLL</sequence>
<name>A0A1M5H5M9_9BACT</name>
<feature type="transmembrane region" description="Helical" evidence="1">
    <location>
        <begin position="66"/>
        <end position="86"/>
    </location>
</feature>
<dbReference type="Proteomes" id="UP000184368">
    <property type="component" value="Unassembled WGS sequence"/>
</dbReference>
<keyword evidence="1" id="KW-1133">Transmembrane helix</keyword>
<feature type="transmembrane region" description="Helical" evidence="1">
    <location>
        <begin position="126"/>
        <end position="146"/>
    </location>
</feature>
<feature type="transmembrane region" description="Helical" evidence="1">
    <location>
        <begin position="158"/>
        <end position="176"/>
    </location>
</feature>
<keyword evidence="1" id="KW-0472">Membrane</keyword>
<keyword evidence="3" id="KW-1185">Reference proteome</keyword>
<feature type="transmembrane region" description="Helical" evidence="1">
    <location>
        <begin position="12"/>
        <end position="28"/>
    </location>
</feature>